<keyword evidence="1" id="KW-1133">Transmembrane helix</keyword>
<dbReference type="RefSeq" id="WP_167071945.1">
    <property type="nucleotide sequence ID" value="NZ_JAAOZC010000001.1"/>
</dbReference>
<feature type="transmembrane region" description="Helical" evidence="1">
    <location>
        <begin position="109"/>
        <end position="130"/>
    </location>
</feature>
<reference evidence="2 3" key="1">
    <citation type="submission" date="2020-03" db="EMBL/GenBank/DDBJ databases">
        <title>Genomic Encyclopedia of Type Strains, Phase III (KMG-III): the genomes of soil and plant-associated and newly described type strains.</title>
        <authorList>
            <person name="Whitman W."/>
        </authorList>
    </citation>
    <scope>NUCLEOTIDE SEQUENCE [LARGE SCALE GENOMIC DNA]</scope>
    <source>
        <strain evidence="2 3">CECT 8804</strain>
    </source>
</reference>
<gene>
    <name evidence="2" type="ORF">FHS31_000721</name>
</gene>
<keyword evidence="3" id="KW-1185">Reference proteome</keyword>
<accession>A0ABX0TQY3</accession>
<evidence type="ECO:0000313" key="3">
    <source>
        <dbReference type="Proteomes" id="UP000727456"/>
    </source>
</evidence>
<dbReference type="EMBL" id="JAAOZC010000001">
    <property type="protein sequence ID" value="NIJ07139.1"/>
    <property type="molecule type" value="Genomic_DNA"/>
</dbReference>
<protein>
    <submittedName>
        <fullName evidence="2">Uncharacterized protein</fullName>
    </submittedName>
</protein>
<dbReference type="Proteomes" id="UP000727456">
    <property type="component" value="Unassembled WGS sequence"/>
</dbReference>
<name>A0ABX0TQY3_9SPHN</name>
<feature type="transmembrane region" description="Helical" evidence="1">
    <location>
        <begin position="44"/>
        <end position="66"/>
    </location>
</feature>
<proteinExistence type="predicted"/>
<evidence type="ECO:0000313" key="2">
    <source>
        <dbReference type="EMBL" id="NIJ07139.1"/>
    </source>
</evidence>
<comment type="caution">
    <text evidence="2">The sequence shown here is derived from an EMBL/GenBank/DDBJ whole genome shotgun (WGS) entry which is preliminary data.</text>
</comment>
<feature type="transmembrane region" description="Helical" evidence="1">
    <location>
        <begin position="78"/>
        <end position="97"/>
    </location>
</feature>
<keyword evidence="1" id="KW-0472">Membrane</keyword>
<evidence type="ECO:0000256" key="1">
    <source>
        <dbReference type="SAM" id="Phobius"/>
    </source>
</evidence>
<sequence>MRTRNPAERRYQRRVIAASLAYAGTLMGEEYLIRHMPLPDAVKFALALLPALSIVAVFAALGYYLIEERDEYLRARTIRQILWGTGLSLSALTFWGFPEDAGLLPHLPTYFAAVFWFAGFGIAGFLIKALDR</sequence>
<keyword evidence="1" id="KW-0812">Transmembrane</keyword>
<organism evidence="2 3">
    <name type="scientific">Sphingomonas vulcanisoli</name>
    <dbReference type="NCBI Taxonomy" id="1658060"/>
    <lineage>
        <taxon>Bacteria</taxon>
        <taxon>Pseudomonadati</taxon>
        <taxon>Pseudomonadota</taxon>
        <taxon>Alphaproteobacteria</taxon>
        <taxon>Sphingomonadales</taxon>
        <taxon>Sphingomonadaceae</taxon>
        <taxon>Sphingomonas</taxon>
    </lineage>
</organism>